<keyword evidence="4" id="KW-1185">Reference proteome</keyword>
<evidence type="ECO:0000313" key="4">
    <source>
        <dbReference type="Proteomes" id="UP001108240"/>
    </source>
</evidence>
<name>A0A9J8A467_CYPCA</name>
<dbReference type="AlphaFoldDB" id="A0A9J8A467"/>
<evidence type="ECO:0000259" key="1">
    <source>
        <dbReference type="Pfam" id="PF01498"/>
    </source>
</evidence>
<dbReference type="InterPro" id="IPR057667">
    <property type="entry name" value="HTH_SB"/>
</dbReference>
<reference evidence="3" key="2">
    <citation type="submission" date="2025-09" db="UniProtKB">
        <authorList>
            <consortium name="Ensembl"/>
        </authorList>
    </citation>
    <scope>IDENTIFICATION</scope>
</reference>
<evidence type="ECO:0000259" key="2">
    <source>
        <dbReference type="Pfam" id="PF25787"/>
    </source>
</evidence>
<dbReference type="InterPro" id="IPR036388">
    <property type="entry name" value="WH-like_DNA-bd_sf"/>
</dbReference>
<dbReference type="Pfam" id="PF25787">
    <property type="entry name" value="HTH_SB"/>
    <property type="match status" value="1"/>
</dbReference>
<sequence>MPRSNELPEEFKEKIILYHKTGKGYKSISKIMGLHKSTIRSIICKWKMLGTVMNLPRSGRPPKISPQAQRKIIQEVAKNPEITSKELQAILALSKVKVHQSTIRKRLEIIRHRERIPRQKSLQIKKEKNAHLLLEKKLQEADVFDENLVKTEVAEVEVFV</sequence>
<dbReference type="Pfam" id="PF01498">
    <property type="entry name" value="HTH_Tnp_Tc3_2"/>
    <property type="match status" value="1"/>
</dbReference>
<organism evidence="3 4">
    <name type="scientific">Cyprinus carpio carpio</name>
    <dbReference type="NCBI Taxonomy" id="630221"/>
    <lineage>
        <taxon>Eukaryota</taxon>
        <taxon>Metazoa</taxon>
        <taxon>Chordata</taxon>
        <taxon>Craniata</taxon>
        <taxon>Vertebrata</taxon>
        <taxon>Euteleostomi</taxon>
        <taxon>Actinopterygii</taxon>
        <taxon>Neopterygii</taxon>
        <taxon>Teleostei</taxon>
        <taxon>Ostariophysi</taxon>
        <taxon>Cypriniformes</taxon>
        <taxon>Cyprinidae</taxon>
        <taxon>Cyprininae</taxon>
        <taxon>Cyprinus</taxon>
    </lineage>
</organism>
<reference evidence="3" key="1">
    <citation type="submission" date="2025-08" db="UniProtKB">
        <authorList>
            <consortium name="Ensembl"/>
        </authorList>
    </citation>
    <scope>IDENTIFICATION</scope>
</reference>
<evidence type="ECO:0008006" key="5">
    <source>
        <dbReference type="Google" id="ProtNLM"/>
    </source>
</evidence>
<dbReference type="Proteomes" id="UP001108240">
    <property type="component" value="Unplaced"/>
</dbReference>
<dbReference type="GO" id="GO:0006313">
    <property type="term" value="P:DNA transposition"/>
    <property type="evidence" value="ECO:0007669"/>
    <property type="project" value="InterPro"/>
</dbReference>
<accession>A0A9J8A467</accession>
<dbReference type="GO" id="GO:0015074">
    <property type="term" value="P:DNA integration"/>
    <property type="evidence" value="ECO:0007669"/>
    <property type="project" value="InterPro"/>
</dbReference>
<dbReference type="Gene3D" id="1.10.10.10">
    <property type="entry name" value="Winged helix-like DNA-binding domain superfamily/Winged helix DNA-binding domain"/>
    <property type="match status" value="1"/>
</dbReference>
<dbReference type="GeneTree" id="ENSGT01140000282498"/>
<protein>
    <recommendedName>
        <fullName evidence="5">Transposase</fullName>
    </recommendedName>
</protein>
<feature type="domain" description="Sleeping Beauty transposase HTH" evidence="2">
    <location>
        <begin position="1"/>
        <end position="52"/>
    </location>
</feature>
<dbReference type="InterPro" id="IPR002492">
    <property type="entry name" value="Transposase_Tc1-like"/>
</dbReference>
<dbReference type="SUPFAM" id="SSF46689">
    <property type="entry name" value="Homeodomain-like"/>
    <property type="match status" value="1"/>
</dbReference>
<dbReference type="InterPro" id="IPR009057">
    <property type="entry name" value="Homeodomain-like_sf"/>
</dbReference>
<evidence type="ECO:0000313" key="3">
    <source>
        <dbReference type="Ensembl" id="ENSCCRP00000136160.1"/>
    </source>
</evidence>
<proteinExistence type="predicted"/>
<dbReference type="GO" id="GO:0003677">
    <property type="term" value="F:DNA binding"/>
    <property type="evidence" value="ECO:0007669"/>
    <property type="project" value="InterPro"/>
</dbReference>
<dbReference type="Ensembl" id="ENSCCRT00000193848.1">
    <property type="protein sequence ID" value="ENSCCRP00000136160.1"/>
    <property type="gene ID" value="ENSCCRG00000062448.1"/>
</dbReference>
<feature type="domain" description="Transposase Tc1-like" evidence="1">
    <location>
        <begin position="69"/>
        <end position="126"/>
    </location>
</feature>